<sequence length="168" mass="18529">MATKFSLLRPRTLPLFTFYSPPRFAAKRLFVPLVSFATTTALSSFSTLPYGPSLQKGYSPFPLEPVKHTSSGENITSLDEAAFTRVFDISALRVPSSICSTLENRLRGHLLNWPRIRNIARVSGDEIDDQLKSLLPNSGDGPEAEAEDENLVALNRRIYGKAEGTGSR</sequence>
<reference evidence="1" key="1">
    <citation type="submission" date="2020-06" db="EMBL/GenBank/DDBJ databases">
        <authorList>
            <person name="Li T."/>
            <person name="Hu X."/>
            <person name="Zhang T."/>
            <person name="Song X."/>
            <person name="Zhang H."/>
            <person name="Dai N."/>
            <person name="Sheng W."/>
            <person name="Hou X."/>
            <person name="Wei L."/>
        </authorList>
    </citation>
    <scope>NUCLEOTIDE SEQUENCE</scope>
    <source>
        <strain evidence="1">KEN1</strain>
        <tissue evidence="1">Leaf</tissue>
    </source>
</reference>
<evidence type="ECO:0000313" key="1">
    <source>
        <dbReference type="EMBL" id="KAL0443470.1"/>
    </source>
</evidence>
<organism evidence="1">
    <name type="scientific">Sesamum latifolium</name>
    <dbReference type="NCBI Taxonomy" id="2727402"/>
    <lineage>
        <taxon>Eukaryota</taxon>
        <taxon>Viridiplantae</taxon>
        <taxon>Streptophyta</taxon>
        <taxon>Embryophyta</taxon>
        <taxon>Tracheophyta</taxon>
        <taxon>Spermatophyta</taxon>
        <taxon>Magnoliopsida</taxon>
        <taxon>eudicotyledons</taxon>
        <taxon>Gunneridae</taxon>
        <taxon>Pentapetalae</taxon>
        <taxon>asterids</taxon>
        <taxon>lamiids</taxon>
        <taxon>Lamiales</taxon>
        <taxon>Pedaliaceae</taxon>
        <taxon>Sesamum</taxon>
    </lineage>
</organism>
<proteinExistence type="predicted"/>
<name>A0AAW2WP36_9LAMI</name>
<accession>A0AAW2WP36</accession>
<dbReference type="AlphaFoldDB" id="A0AAW2WP36"/>
<reference evidence="1" key="2">
    <citation type="journal article" date="2024" name="Plant">
        <title>Genomic evolution and insights into agronomic trait innovations of Sesamum species.</title>
        <authorList>
            <person name="Miao H."/>
            <person name="Wang L."/>
            <person name="Qu L."/>
            <person name="Liu H."/>
            <person name="Sun Y."/>
            <person name="Le M."/>
            <person name="Wang Q."/>
            <person name="Wei S."/>
            <person name="Zheng Y."/>
            <person name="Lin W."/>
            <person name="Duan Y."/>
            <person name="Cao H."/>
            <person name="Xiong S."/>
            <person name="Wang X."/>
            <person name="Wei L."/>
            <person name="Li C."/>
            <person name="Ma Q."/>
            <person name="Ju M."/>
            <person name="Zhao R."/>
            <person name="Li G."/>
            <person name="Mu C."/>
            <person name="Tian Q."/>
            <person name="Mei H."/>
            <person name="Zhang T."/>
            <person name="Gao T."/>
            <person name="Zhang H."/>
        </authorList>
    </citation>
    <scope>NUCLEOTIDE SEQUENCE</scope>
    <source>
        <strain evidence="1">KEN1</strain>
    </source>
</reference>
<dbReference type="EMBL" id="JACGWN010000007">
    <property type="protein sequence ID" value="KAL0443470.1"/>
    <property type="molecule type" value="Genomic_DNA"/>
</dbReference>
<protein>
    <submittedName>
        <fullName evidence="1">tRNA (Guanine(37)-N1)-methyltransferase 1</fullName>
    </submittedName>
</protein>
<comment type="caution">
    <text evidence="1">The sequence shown here is derived from an EMBL/GenBank/DDBJ whole genome shotgun (WGS) entry which is preliminary data.</text>
</comment>
<gene>
    <name evidence="1" type="ORF">Slati_2069700</name>
</gene>